<protein>
    <submittedName>
        <fullName evidence="2">Uncharacterized protein</fullName>
    </submittedName>
</protein>
<feature type="region of interest" description="Disordered" evidence="1">
    <location>
        <begin position="1"/>
        <end position="42"/>
    </location>
</feature>
<proteinExistence type="predicted"/>
<evidence type="ECO:0000313" key="3">
    <source>
        <dbReference type="Proteomes" id="UP000680866"/>
    </source>
</evidence>
<sequence>MPLRLGEQPLGQLRGAGQRPGEPLDQDDVDADSHDHPTTLTGGRLSVRSVVDKACGQPAGTAVTRIPQGSRHATVAT</sequence>
<dbReference type="EMBL" id="AP023359">
    <property type="protein sequence ID" value="BCJ64520.1"/>
    <property type="molecule type" value="Genomic_DNA"/>
</dbReference>
<dbReference type="Proteomes" id="UP000680866">
    <property type="component" value="Chromosome"/>
</dbReference>
<keyword evidence="3" id="KW-1185">Reference proteome</keyword>
<evidence type="ECO:0000313" key="2">
    <source>
        <dbReference type="EMBL" id="BCJ64520.1"/>
    </source>
</evidence>
<dbReference type="AlphaFoldDB" id="A0A810MVE7"/>
<name>A0A810MVE7_9ACTN</name>
<evidence type="ECO:0000256" key="1">
    <source>
        <dbReference type="SAM" id="MobiDB-lite"/>
    </source>
</evidence>
<reference evidence="2" key="1">
    <citation type="submission" date="2020-08" db="EMBL/GenBank/DDBJ databases">
        <title>Whole genome shotgun sequence of Polymorphospora rubra NBRC 101157.</title>
        <authorList>
            <person name="Komaki H."/>
            <person name="Tamura T."/>
        </authorList>
    </citation>
    <scope>NUCLEOTIDE SEQUENCE</scope>
    <source>
        <strain evidence="2">NBRC 101157</strain>
    </source>
</reference>
<organism evidence="2 3">
    <name type="scientific">Polymorphospora rubra</name>
    <dbReference type="NCBI Taxonomy" id="338584"/>
    <lineage>
        <taxon>Bacteria</taxon>
        <taxon>Bacillati</taxon>
        <taxon>Actinomycetota</taxon>
        <taxon>Actinomycetes</taxon>
        <taxon>Micromonosporales</taxon>
        <taxon>Micromonosporaceae</taxon>
        <taxon>Polymorphospora</taxon>
    </lineage>
</organism>
<dbReference type="KEGG" id="pry:Prubr_15410"/>
<accession>A0A810MVE7</accession>
<gene>
    <name evidence="2" type="ORF">Prubr_15410</name>
</gene>